<evidence type="ECO:0000256" key="1">
    <source>
        <dbReference type="SAM" id="MobiDB-lite"/>
    </source>
</evidence>
<dbReference type="OrthoDB" id="9814072at2"/>
<dbReference type="InterPro" id="IPR050900">
    <property type="entry name" value="Transposase_IS3/IS150/IS904"/>
</dbReference>
<dbReference type="GO" id="GO:0015074">
    <property type="term" value="P:DNA integration"/>
    <property type="evidence" value="ECO:0007669"/>
    <property type="project" value="InterPro"/>
</dbReference>
<evidence type="ECO:0000259" key="2">
    <source>
        <dbReference type="PROSITE" id="PS50994"/>
    </source>
</evidence>
<dbReference type="Proteomes" id="UP000236742">
    <property type="component" value="Unassembled WGS sequence"/>
</dbReference>
<reference evidence="3 4" key="1">
    <citation type="submission" date="2016-10" db="EMBL/GenBank/DDBJ databases">
        <authorList>
            <person name="de Groot N.N."/>
        </authorList>
    </citation>
    <scope>NUCLEOTIDE SEQUENCE [LARGE SCALE GENOMIC DNA]</scope>
    <source>
        <strain evidence="3 4">DSM 23413</strain>
    </source>
</reference>
<feature type="region of interest" description="Disordered" evidence="1">
    <location>
        <begin position="212"/>
        <end position="233"/>
    </location>
</feature>
<dbReference type="InterPro" id="IPR025948">
    <property type="entry name" value="HTH-like_dom"/>
</dbReference>
<sequence>DRVFTKYPFFGSRQIAAYLRRDGIVAGRHRVRRLMAKMGLEAIYRRPRTSQPHPQHPVYPYLLRGMAIDRPNQVWCADITFIPVRHGFLYLVAIMDWATRKVLSWRLSNTMHADFCVEALKEAIRKFGPPEVMNTDQGSQFTGSAWIATLTEAGVRISMDGRGRCMDNIFIERLWRSLKQEAVYLEEIADGFQARRVIGNWMTFYNTERPHSSLERRTPKEAYWDGQDQKMAA</sequence>
<gene>
    <name evidence="3" type="ORF">SAMN05421751_1484</name>
</gene>
<dbReference type="Gene3D" id="3.30.420.10">
    <property type="entry name" value="Ribonuclease H-like superfamily/Ribonuclease H"/>
    <property type="match status" value="1"/>
</dbReference>
<dbReference type="AlphaFoldDB" id="A0A1H5ZJW1"/>
<dbReference type="SUPFAM" id="SSF53098">
    <property type="entry name" value="Ribonuclease H-like"/>
    <property type="match status" value="1"/>
</dbReference>
<dbReference type="PROSITE" id="PS50994">
    <property type="entry name" value="INTEGRASE"/>
    <property type="match status" value="1"/>
</dbReference>
<dbReference type="InterPro" id="IPR036397">
    <property type="entry name" value="RNaseH_sf"/>
</dbReference>
<protein>
    <submittedName>
        <fullName evidence="3">Putative transposase</fullName>
    </submittedName>
</protein>
<dbReference type="InterPro" id="IPR048020">
    <property type="entry name" value="Transpos_IS3"/>
</dbReference>
<dbReference type="InterPro" id="IPR001584">
    <property type="entry name" value="Integrase_cat-core"/>
</dbReference>
<dbReference type="Pfam" id="PF00665">
    <property type="entry name" value="rve"/>
    <property type="match status" value="1"/>
</dbReference>
<name>A0A1H5ZJW1_9RHOB</name>
<dbReference type="GO" id="GO:0003676">
    <property type="term" value="F:nucleic acid binding"/>
    <property type="evidence" value="ECO:0007669"/>
    <property type="project" value="InterPro"/>
</dbReference>
<feature type="non-terminal residue" evidence="3">
    <location>
        <position position="1"/>
    </location>
</feature>
<keyword evidence="4" id="KW-1185">Reference proteome</keyword>
<dbReference type="PANTHER" id="PTHR46889:SF4">
    <property type="entry name" value="TRANSPOSASE INSO FOR INSERTION SEQUENCE ELEMENT IS911B-RELATED"/>
    <property type="match status" value="1"/>
</dbReference>
<feature type="compositionally biased region" description="Basic and acidic residues" evidence="1">
    <location>
        <begin position="212"/>
        <end position="223"/>
    </location>
</feature>
<evidence type="ECO:0000313" key="3">
    <source>
        <dbReference type="EMBL" id="SEG36749.1"/>
    </source>
</evidence>
<dbReference type="NCBIfam" id="NF033516">
    <property type="entry name" value="transpos_IS3"/>
    <property type="match status" value="1"/>
</dbReference>
<proteinExistence type="predicted"/>
<dbReference type="Pfam" id="PF13276">
    <property type="entry name" value="HTH_21"/>
    <property type="match status" value="1"/>
</dbReference>
<dbReference type="PANTHER" id="PTHR46889">
    <property type="entry name" value="TRANSPOSASE INSF FOR INSERTION SEQUENCE IS3B-RELATED"/>
    <property type="match status" value="1"/>
</dbReference>
<dbReference type="EMBL" id="FNVD01000048">
    <property type="protein sequence ID" value="SEG36749.1"/>
    <property type="molecule type" value="Genomic_DNA"/>
</dbReference>
<dbReference type="RefSeq" id="WP_146064273.1">
    <property type="nucleotide sequence ID" value="NZ_FNVD01000048.1"/>
</dbReference>
<evidence type="ECO:0000313" key="4">
    <source>
        <dbReference type="Proteomes" id="UP000236742"/>
    </source>
</evidence>
<dbReference type="InterPro" id="IPR012337">
    <property type="entry name" value="RNaseH-like_sf"/>
</dbReference>
<accession>A0A1H5ZJW1</accession>
<organism evidence="3 4">
    <name type="scientific">Jhaorihella thermophila</name>
    <dbReference type="NCBI Taxonomy" id="488547"/>
    <lineage>
        <taxon>Bacteria</taxon>
        <taxon>Pseudomonadati</taxon>
        <taxon>Pseudomonadota</taxon>
        <taxon>Alphaproteobacteria</taxon>
        <taxon>Rhodobacterales</taxon>
        <taxon>Paracoccaceae</taxon>
        <taxon>Jhaorihella</taxon>
    </lineage>
</organism>
<feature type="domain" description="Integrase catalytic" evidence="2">
    <location>
        <begin position="67"/>
        <end position="227"/>
    </location>
</feature>